<dbReference type="InterPro" id="IPR011234">
    <property type="entry name" value="Fumarylacetoacetase-like_C"/>
</dbReference>
<dbReference type="InterPro" id="IPR050772">
    <property type="entry name" value="Hydratase-Decarb/MhpD_sf"/>
</dbReference>
<dbReference type="InterPro" id="IPR036663">
    <property type="entry name" value="Fumarylacetoacetase_C_sf"/>
</dbReference>
<organism evidence="3 4">
    <name type="scientific">Corynebacterium canis</name>
    <dbReference type="NCBI Taxonomy" id="679663"/>
    <lineage>
        <taxon>Bacteria</taxon>
        <taxon>Bacillati</taxon>
        <taxon>Actinomycetota</taxon>
        <taxon>Actinomycetes</taxon>
        <taxon>Mycobacteriales</taxon>
        <taxon>Corynebacteriaceae</taxon>
        <taxon>Corynebacterium</taxon>
    </lineage>
</organism>
<evidence type="ECO:0000256" key="1">
    <source>
        <dbReference type="ARBA" id="ARBA00023239"/>
    </source>
</evidence>
<dbReference type="GO" id="GO:0005737">
    <property type="term" value="C:cytoplasm"/>
    <property type="evidence" value="ECO:0007669"/>
    <property type="project" value="TreeGrafter"/>
</dbReference>
<feature type="domain" description="Fumarylacetoacetase-like C-terminal" evidence="2">
    <location>
        <begin position="76"/>
        <end position="256"/>
    </location>
</feature>
<keyword evidence="4" id="KW-1185">Reference proteome</keyword>
<sequence>MTPQFERVADALFGAYATRQPIEPPRLTLPELDLAGAYAIQQFQERAFESQGHRVVGRKIGLTSLAMQQQLGVDSPDFGFFTDRMVYSEGDSIDVSQFIDPKIEPELAFRLGTDLAPDADFDAVVAAVDKTYLAAEIIDSRVRDWDIRLVDTVADNASCGAVIIGKTPVDVPVSELPEVAVTMRIDGATRGAGTGADVMRHPLNPLVWLARTLGEQGVTLRAGDLILTGSFCGAAPVAAGATVLCDYGHLGALTAHFQ</sequence>
<evidence type="ECO:0000313" key="3">
    <source>
        <dbReference type="EMBL" id="TWT25502.1"/>
    </source>
</evidence>
<dbReference type="Pfam" id="PF01557">
    <property type="entry name" value="FAA_hydrolase"/>
    <property type="match status" value="1"/>
</dbReference>
<dbReference type="SUPFAM" id="SSF56529">
    <property type="entry name" value="FAH"/>
    <property type="match status" value="1"/>
</dbReference>
<protein>
    <submittedName>
        <fullName evidence="3">2-oxopent-4-enoate hydratase</fullName>
    </submittedName>
</protein>
<dbReference type="AlphaFoldDB" id="A0A5C5UIQ6"/>
<dbReference type="OrthoDB" id="9792137at2"/>
<dbReference type="PANTHER" id="PTHR30143:SF0">
    <property type="entry name" value="2-KETO-4-PENTENOATE HYDRATASE"/>
    <property type="match status" value="1"/>
</dbReference>
<accession>A0A5C5UIQ6</accession>
<proteinExistence type="predicted"/>
<evidence type="ECO:0000313" key="4">
    <source>
        <dbReference type="Proteomes" id="UP000320791"/>
    </source>
</evidence>
<evidence type="ECO:0000259" key="2">
    <source>
        <dbReference type="Pfam" id="PF01557"/>
    </source>
</evidence>
<keyword evidence="1" id="KW-0456">Lyase</keyword>
<dbReference type="GO" id="GO:0008684">
    <property type="term" value="F:2-oxopent-4-enoate hydratase activity"/>
    <property type="evidence" value="ECO:0007669"/>
    <property type="project" value="TreeGrafter"/>
</dbReference>
<dbReference type="Gene3D" id="3.90.850.10">
    <property type="entry name" value="Fumarylacetoacetase-like, C-terminal domain"/>
    <property type="match status" value="1"/>
</dbReference>
<reference evidence="3 4" key="1">
    <citation type="submission" date="2019-08" db="EMBL/GenBank/DDBJ databases">
        <authorList>
            <person name="Lei W."/>
        </authorList>
    </citation>
    <scope>NUCLEOTIDE SEQUENCE [LARGE SCALE GENOMIC DNA]</scope>
    <source>
        <strain evidence="3 4">CCUG 58627</strain>
    </source>
</reference>
<dbReference type="PANTHER" id="PTHR30143">
    <property type="entry name" value="ACID HYDRATASE"/>
    <property type="match status" value="1"/>
</dbReference>
<comment type="caution">
    <text evidence="3">The sequence shown here is derived from an EMBL/GenBank/DDBJ whole genome shotgun (WGS) entry which is preliminary data.</text>
</comment>
<dbReference type="EMBL" id="VOHM01000012">
    <property type="protein sequence ID" value="TWT25502.1"/>
    <property type="molecule type" value="Genomic_DNA"/>
</dbReference>
<dbReference type="Proteomes" id="UP000320791">
    <property type="component" value="Unassembled WGS sequence"/>
</dbReference>
<name>A0A5C5UIQ6_9CORY</name>
<dbReference type="RefSeq" id="WP_146324371.1">
    <property type="nucleotide sequence ID" value="NZ_BAABLR010000021.1"/>
</dbReference>
<gene>
    <name evidence="3" type="ORF">FRX94_06750</name>
</gene>